<feature type="transmembrane region" description="Helical" evidence="2">
    <location>
        <begin position="231"/>
        <end position="255"/>
    </location>
</feature>
<feature type="region of interest" description="Disordered" evidence="1">
    <location>
        <begin position="274"/>
        <end position="333"/>
    </location>
</feature>
<keyword evidence="4" id="KW-1185">Reference proteome</keyword>
<protein>
    <submittedName>
        <fullName evidence="3">Uncharacterized protein</fullName>
    </submittedName>
</protein>
<gene>
    <name evidence="3" type="ORF">SAMN05216355_10719</name>
</gene>
<keyword evidence="2" id="KW-0472">Membrane</keyword>
<name>A0A1H0CI94_9ACTO</name>
<dbReference type="EMBL" id="FNIM01000007">
    <property type="protein sequence ID" value="SDN57555.1"/>
    <property type="molecule type" value="Genomic_DNA"/>
</dbReference>
<dbReference type="RefSeq" id="WP_092535582.1">
    <property type="nucleotide sequence ID" value="NZ_FNIM01000007.1"/>
</dbReference>
<dbReference type="Proteomes" id="UP000198541">
    <property type="component" value="Unassembled WGS sequence"/>
</dbReference>
<proteinExistence type="predicted"/>
<dbReference type="AlphaFoldDB" id="A0A1H0CI94"/>
<feature type="compositionally biased region" description="Pro residues" evidence="1">
    <location>
        <begin position="282"/>
        <end position="293"/>
    </location>
</feature>
<reference evidence="4" key="1">
    <citation type="submission" date="2016-10" db="EMBL/GenBank/DDBJ databases">
        <authorList>
            <person name="Varghese N."/>
            <person name="Submissions S."/>
        </authorList>
    </citation>
    <scope>NUCLEOTIDE SEQUENCE [LARGE SCALE GENOMIC DNA]</scope>
    <source>
        <strain evidence="4">DSM 27982</strain>
    </source>
</reference>
<feature type="compositionally biased region" description="Low complexity" evidence="1">
    <location>
        <begin position="194"/>
        <end position="216"/>
    </location>
</feature>
<keyword evidence="2" id="KW-0812">Transmembrane</keyword>
<evidence type="ECO:0000313" key="3">
    <source>
        <dbReference type="EMBL" id="SDN57555.1"/>
    </source>
</evidence>
<evidence type="ECO:0000313" key="4">
    <source>
        <dbReference type="Proteomes" id="UP000198541"/>
    </source>
</evidence>
<sequence length="333" mass="34691">MSIPSPALLRRSGAVVAGSALLLGSVALGPAAVADIDDGVNSSVHIDLVLDEDKTADMIMSIGIDGITPDLYCTEDVLEISELKYIEDADDDIAVTLAAEGNSCVLTMSDLPVVGSTDEDFTVKHQDGTYIVKIAGFTDFAEYDSSTMTITFPGEVIEADENAEVSGKEASWENIAELDSLQATGWDSADHPVSTPSASAEPSSSPAATEPAAAQAADEDSKTDESSGSGLLPWIILTLAVLVAILGGIIAAVVARSRRKAAAPALGYPTGYQPGYQAQPYPQQPGQPQPHQQPGPQAYGAPQQPYQQPGYPQQPGQPQPGQGQQPNSPNGQY</sequence>
<evidence type="ECO:0000256" key="1">
    <source>
        <dbReference type="SAM" id="MobiDB-lite"/>
    </source>
</evidence>
<accession>A0A1H0CI94</accession>
<feature type="compositionally biased region" description="Low complexity" evidence="1">
    <location>
        <begin position="294"/>
        <end position="326"/>
    </location>
</feature>
<organism evidence="3 4">
    <name type="scientific">Actinomyces ruminicola</name>
    <dbReference type="NCBI Taxonomy" id="332524"/>
    <lineage>
        <taxon>Bacteria</taxon>
        <taxon>Bacillati</taxon>
        <taxon>Actinomycetota</taxon>
        <taxon>Actinomycetes</taxon>
        <taxon>Actinomycetales</taxon>
        <taxon>Actinomycetaceae</taxon>
        <taxon>Actinomyces</taxon>
    </lineage>
</organism>
<evidence type="ECO:0000256" key="2">
    <source>
        <dbReference type="SAM" id="Phobius"/>
    </source>
</evidence>
<feature type="region of interest" description="Disordered" evidence="1">
    <location>
        <begin position="186"/>
        <end position="229"/>
    </location>
</feature>
<keyword evidence="2" id="KW-1133">Transmembrane helix</keyword>